<dbReference type="RefSeq" id="WP_026364795.1">
    <property type="nucleotide sequence ID" value="NZ_CP192219.1"/>
</dbReference>
<gene>
    <name evidence="1" type="ORF">SAMN05660830_00788</name>
</gene>
<organism evidence="1 2">
    <name type="scientific">Halodesulfovibrio aestuarii</name>
    <dbReference type="NCBI Taxonomy" id="126333"/>
    <lineage>
        <taxon>Bacteria</taxon>
        <taxon>Pseudomonadati</taxon>
        <taxon>Thermodesulfobacteriota</taxon>
        <taxon>Desulfovibrionia</taxon>
        <taxon>Desulfovibrionales</taxon>
        <taxon>Desulfovibrionaceae</taxon>
        <taxon>Halodesulfovibrio</taxon>
    </lineage>
</organism>
<dbReference type="Proteomes" id="UP000184001">
    <property type="component" value="Unassembled WGS sequence"/>
</dbReference>
<dbReference type="InterPro" id="IPR017642">
    <property type="entry name" value="DNA_S_mod_DndB"/>
</dbReference>
<dbReference type="AlphaFoldDB" id="A0A8G2FH11"/>
<dbReference type="NCBIfam" id="TIGR03187">
    <property type="entry name" value="DGQHR"/>
    <property type="match status" value="1"/>
</dbReference>
<reference evidence="1 2" key="1">
    <citation type="submission" date="2016-11" db="EMBL/GenBank/DDBJ databases">
        <authorList>
            <person name="Varghese N."/>
            <person name="Submissions S."/>
        </authorList>
    </citation>
    <scope>NUCLEOTIDE SEQUENCE [LARGE SCALE GENOMIC DNA]</scope>
    <source>
        <strain evidence="1 2">DSM 17919</strain>
    </source>
</reference>
<sequence length="367" mass="41528">MKNTSTEFSYSFPVIRGIQAGREYYTTMCPLKLVPRLFKFVEDDLPADLRAQRTLNKQRIPSLARYIIDNKKSYAFSALTVSIDGEVYFEAASNDPIGKKLGVLSIPMEARFLINDGQHRRAAIEEALQACPELADETISVVFFVDSGLKRSQQMFADLNRYAVRTTRSLGILYDHRDPLAELARMLADTVPVFIGMTEKEKTTISNRSRKLFTLSSIYQATKQLLQKGKNTKFSKQEEKLAIEFWTEISNNIPDWLLCKQKKVSAYELRADYVHAHGIALSALATAGSTLITTHPEGWKKHLAALKDLDWSRHNREIWEGRALIGGRLSKAKTNVTLTSNLLKQTLSLPLEPSEEEIETHYAPGKK</sequence>
<protein>
    <submittedName>
        <fullName evidence="1">DNA sulfur modification protein DndB</fullName>
    </submittedName>
</protein>
<evidence type="ECO:0000313" key="2">
    <source>
        <dbReference type="Proteomes" id="UP000184001"/>
    </source>
</evidence>
<dbReference type="Pfam" id="PF14072">
    <property type="entry name" value="DndB"/>
    <property type="match status" value="1"/>
</dbReference>
<evidence type="ECO:0000313" key="1">
    <source>
        <dbReference type="EMBL" id="SHI72669.1"/>
    </source>
</evidence>
<proteinExistence type="predicted"/>
<dbReference type="NCBIfam" id="TIGR03233">
    <property type="entry name" value="DNA_S_dndB"/>
    <property type="match status" value="1"/>
</dbReference>
<name>A0A8G2FH11_9BACT</name>
<dbReference type="EMBL" id="FQZR01000002">
    <property type="protein sequence ID" value="SHI72669.1"/>
    <property type="molecule type" value="Genomic_DNA"/>
</dbReference>
<dbReference type="CDD" id="cd16412">
    <property type="entry name" value="dndB"/>
    <property type="match status" value="1"/>
</dbReference>
<dbReference type="InterPro" id="IPR017601">
    <property type="entry name" value="DGQHR-contain_dom"/>
</dbReference>
<accession>A0A8G2FH11</accession>
<comment type="caution">
    <text evidence="1">The sequence shown here is derived from an EMBL/GenBank/DDBJ whole genome shotgun (WGS) entry which is preliminary data.</text>
</comment>